<evidence type="ECO:0000313" key="2">
    <source>
        <dbReference type="EMBL" id="AWH84689.1"/>
    </source>
</evidence>
<feature type="transmembrane region" description="Helical" evidence="1">
    <location>
        <begin position="23"/>
        <end position="41"/>
    </location>
</feature>
<proteinExistence type="predicted"/>
<dbReference type="EMBL" id="CP029186">
    <property type="protein sequence ID" value="AWH84689.1"/>
    <property type="molecule type" value="Genomic_DNA"/>
</dbReference>
<dbReference type="Proteomes" id="UP000244929">
    <property type="component" value="Chromosome"/>
</dbReference>
<evidence type="ECO:0000256" key="1">
    <source>
        <dbReference type="SAM" id="Phobius"/>
    </source>
</evidence>
<accession>A0A2S1QWI0</accession>
<keyword evidence="1" id="KW-0812">Transmembrane</keyword>
<reference evidence="2 3" key="1">
    <citation type="submission" date="2018-04" db="EMBL/GenBank/DDBJ databases">
        <title>Genome sequencing of Flavobacterium sp. HYN0059.</title>
        <authorList>
            <person name="Yi H."/>
            <person name="Baek C."/>
        </authorList>
    </citation>
    <scope>NUCLEOTIDE SEQUENCE [LARGE SCALE GENOMIC DNA]</scope>
    <source>
        <strain evidence="2 3">HYN0059</strain>
    </source>
</reference>
<keyword evidence="3" id="KW-1185">Reference proteome</keyword>
<feature type="transmembrane region" description="Helical" evidence="1">
    <location>
        <begin position="53"/>
        <end position="75"/>
    </location>
</feature>
<name>A0A2S1QWI0_9FLAO</name>
<gene>
    <name evidence="2" type="ORF">HYN59_05945</name>
</gene>
<organism evidence="2 3">
    <name type="scientific">Flavobacterium album</name>
    <dbReference type="NCBI Taxonomy" id="2175091"/>
    <lineage>
        <taxon>Bacteria</taxon>
        <taxon>Pseudomonadati</taxon>
        <taxon>Bacteroidota</taxon>
        <taxon>Flavobacteriia</taxon>
        <taxon>Flavobacteriales</taxon>
        <taxon>Flavobacteriaceae</taxon>
        <taxon>Flavobacterium</taxon>
    </lineage>
</organism>
<keyword evidence="1" id="KW-0472">Membrane</keyword>
<dbReference type="KEGG" id="falb:HYN59_05945"/>
<sequence length="82" mass="8796">MMFAAQLMVGVAGHNQGMNPEDYVALAYCVVTIATLTSYVNTNNQAAKQTLRYVNSILVAIGTATVTYVIISMGINANSMLY</sequence>
<dbReference type="AlphaFoldDB" id="A0A2S1QWI0"/>
<protein>
    <submittedName>
        <fullName evidence="2">Uncharacterized protein</fullName>
    </submittedName>
</protein>
<keyword evidence="1" id="KW-1133">Transmembrane helix</keyword>
<evidence type="ECO:0000313" key="3">
    <source>
        <dbReference type="Proteomes" id="UP000244929"/>
    </source>
</evidence>